<dbReference type="EMBL" id="JANBPK010001006">
    <property type="protein sequence ID" value="KAJ2927330.1"/>
    <property type="molecule type" value="Genomic_DNA"/>
</dbReference>
<dbReference type="OrthoDB" id="3027122at2759"/>
<feature type="compositionally biased region" description="Low complexity" evidence="2">
    <location>
        <begin position="63"/>
        <end position="82"/>
    </location>
</feature>
<evidence type="ECO:0000259" key="3">
    <source>
        <dbReference type="Pfam" id="PF24883"/>
    </source>
</evidence>
<dbReference type="Pfam" id="PF24883">
    <property type="entry name" value="NPHP3_N"/>
    <property type="match status" value="1"/>
</dbReference>
<gene>
    <name evidence="4" type="ORF">H1R20_g9761</name>
</gene>
<feature type="domain" description="Nephrocystin 3-like N-terminal" evidence="3">
    <location>
        <begin position="439"/>
        <end position="588"/>
    </location>
</feature>
<feature type="compositionally biased region" description="Basic and acidic residues" evidence="2">
    <location>
        <begin position="1"/>
        <end position="20"/>
    </location>
</feature>
<dbReference type="InterPro" id="IPR056884">
    <property type="entry name" value="NPHP3-like_N"/>
</dbReference>
<name>A0A9W8J328_9AGAR</name>
<reference evidence="4" key="1">
    <citation type="submission" date="2022-06" db="EMBL/GenBank/DDBJ databases">
        <title>Genome Sequence of Candolleomyces eurysporus.</title>
        <authorList>
            <person name="Buettner E."/>
        </authorList>
    </citation>
    <scope>NUCLEOTIDE SEQUENCE</scope>
    <source>
        <strain evidence="4">VTCC 930004</strain>
    </source>
</reference>
<accession>A0A9W8J328</accession>
<dbReference type="InterPro" id="IPR059179">
    <property type="entry name" value="MLKL-like_MCAfunc"/>
</dbReference>
<dbReference type="Gene3D" id="1.20.930.20">
    <property type="entry name" value="Adaptor protein Cbl, N-terminal domain"/>
    <property type="match status" value="1"/>
</dbReference>
<dbReference type="InterPro" id="IPR027417">
    <property type="entry name" value="P-loop_NTPase"/>
</dbReference>
<evidence type="ECO:0000256" key="2">
    <source>
        <dbReference type="SAM" id="MobiDB-lite"/>
    </source>
</evidence>
<evidence type="ECO:0000313" key="4">
    <source>
        <dbReference type="EMBL" id="KAJ2927330.1"/>
    </source>
</evidence>
<dbReference type="InterPro" id="IPR036537">
    <property type="entry name" value="Adaptor_Cbl_N_dom_sf"/>
</dbReference>
<feature type="non-terminal residue" evidence="4">
    <location>
        <position position="1"/>
    </location>
</feature>
<keyword evidence="5" id="KW-1185">Reference proteome</keyword>
<dbReference type="PANTHER" id="PTHR10039">
    <property type="entry name" value="AMELOGENIN"/>
    <property type="match status" value="1"/>
</dbReference>
<dbReference type="AlphaFoldDB" id="A0A9W8J328"/>
<feature type="region of interest" description="Disordered" evidence="2">
    <location>
        <begin position="1"/>
        <end position="99"/>
    </location>
</feature>
<dbReference type="CDD" id="cd21037">
    <property type="entry name" value="MLKL_NTD"/>
    <property type="match status" value="1"/>
</dbReference>
<keyword evidence="1" id="KW-0677">Repeat</keyword>
<dbReference type="SUPFAM" id="SSF52540">
    <property type="entry name" value="P-loop containing nucleoside triphosphate hydrolases"/>
    <property type="match status" value="1"/>
</dbReference>
<protein>
    <recommendedName>
        <fullName evidence="3">Nephrocystin 3-like N-terminal domain-containing protein</fullName>
    </recommendedName>
</protein>
<sequence length="862" mass="92688">MGRVDRAGESVQEMGKDVRRGVKTFFGMGKPKNQGEGATSAQDVGGSAVSASDSNNVTGGDGEATAAEEALGASAELETEASLPQPYAASSSAKDEQPVSPEAAITLIVPKPVLDEDKAATMQGIEDNPVVIGAGSGAATVPSVATDDDNKPLPEIIIASTVSAPVSAEGGGGARTTEEGVESPPIPAPETAYSAMKEPTSDKNPSKGWDIAKGTFKTALGIAVTLVPEPFKGPAEALLKVVDIVEKANSNKEEVKILKKRCDLLGSSVVNAVKGKDTKLLSEDLKDSIGRLVVGVKDTLEAANKEKSKGFTVYVLAEDDVEVLENANKKLDELLQHFWIENHIAGTIVLSDILATVHDQGGWMQGLSATLGKHFEVLQGLSATLDRHSENSALDRLKRIPGAAYDSQEVAAKVVSCFEGTRSTLLANVGRWMVGPVSDGHNPPLYVLDGIAGIGKSTVAITVAQRAAGINCLGATFFFSRDHDDRKKSLGFVHTIAYQLACYDASYGQAIASAINKQPDALDKVLAQQFNLLVAEPLCPLLEQRATPLVLVFDALDECVEPDASALLKLIISSVSQLPNTKVFLTTRPELGLRSRYMDTKDAHIFHLQEIEDLIVEKDISCYVDYCLSPLNMQETLGDSYDSEWEPAQEAKDKLIQMSGKLFIFASTAIKFILDTCQLDPEGQLDLLLSLQSSGDNPLSELDDLYSFILQSAKPSKHPEIWLGKFQKIVGAILVLQTPVSAFTLSKLLDETENKLKATLGNLHSVLAPLNEESTAIYKVHHKSFPDYITGPFCLPGFQIVETEHHLGLAKCCLEVMNKQLRFNICQVPVPSEDQYKDLDDLLKEGLSVDHISKELQNGVKF</sequence>
<comment type="caution">
    <text evidence="4">The sequence shown here is derived from an EMBL/GenBank/DDBJ whole genome shotgun (WGS) entry which is preliminary data.</text>
</comment>
<feature type="compositionally biased region" description="Polar residues" evidence="2">
    <location>
        <begin position="49"/>
        <end position="58"/>
    </location>
</feature>
<evidence type="ECO:0000313" key="5">
    <source>
        <dbReference type="Proteomes" id="UP001140091"/>
    </source>
</evidence>
<dbReference type="Gene3D" id="3.40.50.300">
    <property type="entry name" value="P-loop containing nucleotide triphosphate hydrolases"/>
    <property type="match status" value="1"/>
</dbReference>
<evidence type="ECO:0000256" key="1">
    <source>
        <dbReference type="ARBA" id="ARBA00022737"/>
    </source>
</evidence>
<proteinExistence type="predicted"/>
<dbReference type="GO" id="GO:0007166">
    <property type="term" value="P:cell surface receptor signaling pathway"/>
    <property type="evidence" value="ECO:0007669"/>
    <property type="project" value="InterPro"/>
</dbReference>
<organism evidence="4 5">
    <name type="scientific">Candolleomyces eurysporus</name>
    <dbReference type="NCBI Taxonomy" id="2828524"/>
    <lineage>
        <taxon>Eukaryota</taxon>
        <taxon>Fungi</taxon>
        <taxon>Dikarya</taxon>
        <taxon>Basidiomycota</taxon>
        <taxon>Agaricomycotina</taxon>
        <taxon>Agaricomycetes</taxon>
        <taxon>Agaricomycetidae</taxon>
        <taxon>Agaricales</taxon>
        <taxon>Agaricineae</taxon>
        <taxon>Psathyrellaceae</taxon>
        <taxon>Candolleomyces</taxon>
    </lineage>
</organism>
<dbReference type="Proteomes" id="UP001140091">
    <property type="component" value="Unassembled WGS sequence"/>
</dbReference>
<feature type="region of interest" description="Disordered" evidence="2">
    <location>
        <begin position="167"/>
        <end position="187"/>
    </location>
</feature>